<evidence type="ECO:0000256" key="4">
    <source>
        <dbReference type="ARBA" id="ARBA00047045"/>
    </source>
</evidence>
<dbReference type="PANTHER" id="PTHR11431">
    <property type="entry name" value="FERRITIN"/>
    <property type="match status" value="1"/>
</dbReference>
<dbReference type="Proteomes" id="UP000010556">
    <property type="component" value="Unassembled WGS sequence"/>
</dbReference>
<feature type="transmembrane region" description="Helical" evidence="7">
    <location>
        <begin position="98"/>
        <end position="119"/>
    </location>
</feature>
<dbReference type="GO" id="GO:0006826">
    <property type="term" value="P:iron ion transport"/>
    <property type="evidence" value="ECO:0007669"/>
    <property type="project" value="InterPro"/>
</dbReference>
<dbReference type="PANTHER" id="PTHR11431:SF47">
    <property type="entry name" value="FERRITIN LIGHT CHAIN"/>
    <property type="match status" value="1"/>
</dbReference>
<evidence type="ECO:0000313" key="8">
    <source>
        <dbReference type="EMBL" id="ELK32697.1"/>
    </source>
</evidence>
<evidence type="ECO:0000313" key="9">
    <source>
        <dbReference type="Proteomes" id="UP000010556"/>
    </source>
</evidence>
<dbReference type="InterPro" id="IPR001519">
    <property type="entry name" value="Ferritin"/>
</dbReference>
<keyword evidence="5" id="KW-0479">Metal-binding</keyword>
<protein>
    <recommendedName>
        <fullName evidence="1">Ferritin light chain</fullName>
    </recommendedName>
</protein>
<dbReference type="GO" id="GO:0006879">
    <property type="term" value="P:intracellular iron ion homeostasis"/>
    <property type="evidence" value="ECO:0007669"/>
    <property type="project" value="InterPro"/>
</dbReference>
<dbReference type="InterPro" id="IPR009078">
    <property type="entry name" value="Ferritin-like_SF"/>
</dbReference>
<dbReference type="EMBL" id="KB105166">
    <property type="protein sequence ID" value="ELK32697.1"/>
    <property type="molecule type" value="Genomic_DNA"/>
</dbReference>
<feature type="region of interest" description="Disordered" evidence="6">
    <location>
        <begin position="44"/>
        <end position="84"/>
    </location>
</feature>
<sequence>MSEQNSGPMEAALALERNLNQALLELPALGSTHTDSHLCDFRENHFLDEEEEDGSSRRWAKPEEHPQAGQPPIASKGSPSSMTRSLWSTEAFEGPMCISLVSGFCLSLSLKLLVILLTTMMPSPMHWTK</sequence>
<evidence type="ECO:0000256" key="3">
    <source>
        <dbReference type="ARBA" id="ARBA00045578"/>
    </source>
</evidence>
<keyword evidence="7" id="KW-1133">Transmembrane helix</keyword>
<keyword evidence="5" id="KW-0408">Iron</keyword>
<comment type="subunit">
    <text evidence="4">Oligomer of 24 subunits. There are two types of subunits: L (light) chain and H (heavy) chain. The major chain can be light or heavy, depending on the species and tissue type. The functional molecule forms a roughly spherical shell with a diameter of 12 nm and contains a central cavity into which the insoluble mineral iron core is deposited. Interacts with NCOA4.</text>
</comment>
<dbReference type="GO" id="GO:0044754">
    <property type="term" value="C:autolysosome"/>
    <property type="evidence" value="ECO:0007669"/>
    <property type="project" value="UniProtKB-SubCell"/>
</dbReference>
<accession>L5M2Z2</accession>
<organism evidence="8 9">
    <name type="scientific">Myotis davidii</name>
    <name type="common">David's myotis</name>
    <dbReference type="NCBI Taxonomy" id="225400"/>
    <lineage>
        <taxon>Eukaryota</taxon>
        <taxon>Metazoa</taxon>
        <taxon>Chordata</taxon>
        <taxon>Craniata</taxon>
        <taxon>Vertebrata</taxon>
        <taxon>Euteleostomi</taxon>
        <taxon>Mammalia</taxon>
        <taxon>Eutheria</taxon>
        <taxon>Laurasiatheria</taxon>
        <taxon>Chiroptera</taxon>
        <taxon>Yangochiroptera</taxon>
        <taxon>Vespertilionidae</taxon>
        <taxon>Myotis</taxon>
    </lineage>
</organism>
<gene>
    <name evidence="8" type="ORF">MDA_GLEAN10026199</name>
</gene>
<feature type="compositionally biased region" description="Basic and acidic residues" evidence="6">
    <location>
        <begin position="54"/>
        <end position="66"/>
    </location>
</feature>
<keyword evidence="9" id="KW-1185">Reference proteome</keyword>
<evidence type="ECO:0000256" key="1">
    <source>
        <dbReference type="ARBA" id="ARBA00040044"/>
    </source>
</evidence>
<dbReference type="GO" id="GO:0008199">
    <property type="term" value="F:ferric iron binding"/>
    <property type="evidence" value="ECO:0007669"/>
    <property type="project" value="InterPro"/>
</dbReference>
<reference evidence="9" key="1">
    <citation type="journal article" date="2013" name="Science">
        <title>Comparative analysis of bat genomes provides insight into the evolution of flight and immunity.</title>
        <authorList>
            <person name="Zhang G."/>
            <person name="Cowled C."/>
            <person name="Shi Z."/>
            <person name="Huang Z."/>
            <person name="Bishop-Lilly K.A."/>
            <person name="Fang X."/>
            <person name="Wynne J.W."/>
            <person name="Xiong Z."/>
            <person name="Baker M.L."/>
            <person name="Zhao W."/>
            <person name="Tachedjian M."/>
            <person name="Zhu Y."/>
            <person name="Zhou P."/>
            <person name="Jiang X."/>
            <person name="Ng J."/>
            <person name="Yang L."/>
            <person name="Wu L."/>
            <person name="Xiao J."/>
            <person name="Feng Y."/>
            <person name="Chen Y."/>
            <person name="Sun X."/>
            <person name="Zhang Y."/>
            <person name="Marsh G.A."/>
            <person name="Crameri G."/>
            <person name="Broder C.C."/>
            <person name="Frey K.G."/>
            <person name="Wang L.F."/>
            <person name="Wang J."/>
        </authorList>
    </citation>
    <scope>NUCLEOTIDE SEQUENCE [LARGE SCALE GENOMIC DNA]</scope>
</reference>
<dbReference type="AlphaFoldDB" id="L5M2Z2"/>
<evidence type="ECO:0000256" key="2">
    <source>
        <dbReference type="ARBA" id="ARBA00044942"/>
    </source>
</evidence>
<proteinExistence type="predicted"/>
<keyword evidence="7" id="KW-0472">Membrane</keyword>
<feature type="binding site" evidence="5">
    <location>
        <position position="16"/>
    </location>
    <ligand>
        <name>Fe cation</name>
        <dbReference type="ChEBI" id="CHEBI:24875"/>
        <label>1</label>
    </ligand>
</feature>
<comment type="subcellular location">
    <subcellularLocation>
        <location evidence="2">Autolysosome</location>
    </subcellularLocation>
</comment>
<keyword evidence="7" id="KW-0812">Transmembrane</keyword>
<comment type="function">
    <text evidence="3">Stores iron in a soluble, non-toxic, readily available form. Important for iron homeostasis. Iron is taken up in the ferrous form and deposited as ferric hydroxides after oxidation. Also plays a role in delivery of iron to cells. Mediates iron uptake in capsule cells of the developing kidney. Delivery to lysosomes by the cargo receptor NCOA4 for autophagic degradation and release or iron.</text>
</comment>
<dbReference type="SUPFAM" id="SSF47240">
    <property type="entry name" value="Ferritin-like"/>
    <property type="match status" value="1"/>
</dbReference>
<dbReference type="InterPro" id="IPR012347">
    <property type="entry name" value="Ferritin-like"/>
</dbReference>
<evidence type="ECO:0000256" key="6">
    <source>
        <dbReference type="SAM" id="MobiDB-lite"/>
    </source>
</evidence>
<dbReference type="Gene3D" id="1.20.1260.10">
    <property type="match status" value="1"/>
</dbReference>
<evidence type="ECO:0000256" key="7">
    <source>
        <dbReference type="SAM" id="Phobius"/>
    </source>
</evidence>
<name>L5M2Z2_MYODS</name>
<dbReference type="GO" id="GO:0008198">
    <property type="term" value="F:ferrous iron binding"/>
    <property type="evidence" value="ECO:0007669"/>
    <property type="project" value="TreeGrafter"/>
</dbReference>
<evidence type="ECO:0000256" key="5">
    <source>
        <dbReference type="PIRSR" id="PIRSR601519-1"/>
    </source>
</evidence>